<reference evidence="3 4" key="2">
    <citation type="submission" date="2018-11" db="EMBL/GenBank/DDBJ databases">
        <authorList>
            <consortium name="Pathogen Informatics"/>
        </authorList>
    </citation>
    <scope>NUCLEOTIDE SEQUENCE [LARGE SCALE GENOMIC DNA]</scope>
</reference>
<evidence type="ECO:0000259" key="2">
    <source>
        <dbReference type="Pfam" id="PF09172"/>
    </source>
</evidence>
<feature type="domain" description="Vitellinogen open beta-sheet" evidence="2">
    <location>
        <begin position="1"/>
        <end position="139"/>
    </location>
</feature>
<evidence type="ECO:0000313" key="4">
    <source>
        <dbReference type="Proteomes" id="UP000267606"/>
    </source>
</evidence>
<dbReference type="GO" id="GO:0005319">
    <property type="term" value="F:lipid transporter activity"/>
    <property type="evidence" value="ECO:0007669"/>
    <property type="project" value="InterPro"/>
</dbReference>
<name>A0A183HT91_9BILA</name>
<dbReference type="InterPro" id="IPR050733">
    <property type="entry name" value="Vitellogenin/Apolipophorin"/>
</dbReference>
<proteinExistence type="predicted"/>
<dbReference type="PANTHER" id="PTHR23345">
    <property type="entry name" value="VITELLOGENIN-RELATED"/>
    <property type="match status" value="1"/>
</dbReference>
<accession>A0A183HT91</accession>
<evidence type="ECO:0000256" key="1">
    <source>
        <dbReference type="ARBA" id="ARBA00022761"/>
    </source>
</evidence>
<dbReference type="WBParaSite" id="OFLC_0001070301-mRNA-1">
    <property type="protein sequence ID" value="OFLC_0001070301-mRNA-1"/>
    <property type="gene ID" value="OFLC_0001070301"/>
</dbReference>
<sequence>MDTSILLVPNGYIPREVAFNFTVHLFGKSINILEIGARTENMEEAEEELFGPDGYISNPNGHVFREKRFQSRYPKLNHLKELHMRRNIGIESQMRASFYMRMFGDDLQYCGFQRDHRQFLDEVKESIELDRVLTKLMQEKTKKVKDRNCVALFFNFRSFE</sequence>
<gene>
    <name evidence="3" type="ORF">OFLC_LOCUS10703</name>
</gene>
<organism evidence="5">
    <name type="scientific">Onchocerca flexuosa</name>
    <dbReference type="NCBI Taxonomy" id="387005"/>
    <lineage>
        <taxon>Eukaryota</taxon>
        <taxon>Metazoa</taxon>
        <taxon>Ecdysozoa</taxon>
        <taxon>Nematoda</taxon>
        <taxon>Chromadorea</taxon>
        <taxon>Rhabditida</taxon>
        <taxon>Spirurina</taxon>
        <taxon>Spiruromorpha</taxon>
        <taxon>Filarioidea</taxon>
        <taxon>Onchocercidae</taxon>
        <taxon>Onchocerca</taxon>
    </lineage>
</organism>
<evidence type="ECO:0000313" key="3">
    <source>
        <dbReference type="EMBL" id="VDO70600.1"/>
    </source>
</evidence>
<keyword evidence="4" id="KW-1185">Reference proteome</keyword>
<keyword evidence="1" id="KW-0758">Storage protein</keyword>
<dbReference type="EMBL" id="UZAJ01014551">
    <property type="protein sequence ID" value="VDO70600.1"/>
    <property type="molecule type" value="Genomic_DNA"/>
</dbReference>
<protein>
    <submittedName>
        <fullName evidence="5">DUF1943 domain-containing protein</fullName>
    </submittedName>
</protein>
<reference evidence="5" key="1">
    <citation type="submission" date="2016-06" db="UniProtKB">
        <authorList>
            <consortium name="WormBaseParasite"/>
        </authorList>
    </citation>
    <scope>IDENTIFICATION</scope>
</reference>
<dbReference type="InterPro" id="IPR015255">
    <property type="entry name" value="Vitellinogen_open_b-sht"/>
</dbReference>
<dbReference type="Proteomes" id="UP000267606">
    <property type="component" value="Unassembled WGS sequence"/>
</dbReference>
<dbReference type="STRING" id="387005.A0A183HT91"/>
<evidence type="ECO:0000313" key="5">
    <source>
        <dbReference type="WBParaSite" id="OFLC_0001070301-mRNA-1"/>
    </source>
</evidence>
<dbReference type="Pfam" id="PF09172">
    <property type="entry name" value="Vit_open_b-sht"/>
    <property type="match status" value="1"/>
</dbReference>
<dbReference type="SUPFAM" id="SSF56968">
    <property type="entry name" value="Lipovitellin-phosvitin complex, beta-sheet shell regions"/>
    <property type="match status" value="1"/>
</dbReference>
<dbReference type="Gene3D" id="2.20.50.20">
    <property type="entry name" value="Lipovitellin. Chain A, domain 3"/>
    <property type="match status" value="1"/>
</dbReference>
<dbReference type="InterPro" id="IPR015819">
    <property type="entry name" value="Lipid_transp_b-sht_shell"/>
</dbReference>
<dbReference type="InterPro" id="IPR015817">
    <property type="entry name" value="Vitellinogen_open_b-sht_sub1"/>
</dbReference>
<dbReference type="PANTHER" id="PTHR23345:SF15">
    <property type="entry name" value="VITELLOGENIN 1-RELATED"/>
    <property type="match status" value="1"/>
</dbReference>
<dbReference type="AlphaFoldDB" id="A0A183HT91"/>